<feature type="non-terminal residue" evidence="1">
    <location>
        <position position="1"/>
    </location>
</feature>
<dbReference type="EMBL" id="BART01009854">
    <property type="protein sequence ID" value="GAG81831.1"/>
    <property type="molecule type" value="Genomic_DNA"/>
</dbReference>
<sequence length="99" mass="10376">DWTAGEWLKADADAAATMPGLRIALESKGDGNACLMLVKGYIRGDNEFDFGASMVYASVTPGAMSSTAPTETGDQIQRVGVAKSADILFFDPSIDVGEI</sequence>
<gene>
    <name evidence="1" type="ORF">S01H4_21692</name>
</gene>
<proteinExistence type="predicted"/>
<evidence type="ECO:0000313" key="1">
    <source>
        <dbReference type="EMBL" id="GAG81831.1"/>
    </source>
</evidence>
<name>X1CC32_9ZZZZ</name>
<accession>X1CC32</accession>
<dbReference type="AlphaFoldDB" id="X1CC32"/>
<comment type="caution">
    <text evidence="1">The sequence shown here is derived from an EMBL/GenBank/DDBJ whole genome shotgun (WGS) entry which is preliminary data.</text>
</comment>
<organism evidence="1">
    <name type="scientific">marine sediment metagenome</name>
    <dbReference type="NCBI Taxonomy" id="412755"/>
    <lineage>
        <taxon>unclassified sequences</taxon>
        <taxon>metagenomes</taxon>
        <taxon>ecological metagenomes</taxon>
    </lineage>
</organism>
<reference evidence="1" key="1">
    <citation type="journal article" date="2014" name="Front. Microbiol.">
        <title>High frequency of phylogenetically diverse reductive dehalogenase-homologous genes in deep subseafloor sedimentary metagenomes.</title>
        <authorList>
            <person name="Kawai M."/>
            <person name="Futagami T."/>
            <person name="Toyoda A."/>
            <person name="Takaki Y."/>
            <person name="Nishi S."/>
            <person name="Hori S."/>
            <person name="Arai W."/>
            <person name="Tsubouchi T."/>
            <person name="Morono Y."/>
            <person name="Uchiyama I."/>
            <person name="Ito T."/>
            <person name="Fujiyama A."/>
            <person name="Inagaki F."/>
            <person name="Takami H."/>
        </authorList>
    </citation>
    <scope>NUCLEOTIDE SEQUENCE</scope>
    <source>
        <strain evidence="1">Expedition CK06-06</strain>
    </source>
</reference>
<protein>
    <submittedName>
        <fullName evidence="1">Uncharacterized protein</fullName>
    </submittedName>
</protein>